<accession>A0A3E0VL12</accession>
<protein>
    <recommendedName>
        <fullName evidence="4">Phosphatase</fullName>
    </recommendedName>
</protein>
<dbReference type="EMBL" id="NBWZ01000001">
    <property type="protein sequence ID" value="RFA10674.1"/>
    <property type="molecule type" value="Genomic_DNA"/>
</dbReference>
<sequence>MTQQHPEQTAHPISRQDADPSDAGAERTAAPGIRDRVFAAALFDMDGTLIDSTPAVDRSWTTWGQEYGLDPAFREGMHGKPAIGLVSAVIAPEHVEEAFARILHLELVDVDGITPLGGAAELLGSLPEERRAIVTSCTRDLARVRIGAAGIPAPATVVTIDDTPRGKPFPEPFLEGARRLGVDPRDCVVFEDAPAGLAAGRAAGCTTVGVVGTHSAAELDADLVVDSLADVRLVPSPGGFRLAY</sequence>
<reference evidence="2 3" key="1">
    <citation type="submission" date="2017-04" db="EMBL/GenBank/DDBJ databases">
        <title>Comparative genome analysis of Subtercola boreus.</title>
        <authorList>
            <person name="Cho Y.-J."/>
            <person name="Cho A."/>
            <person name="Kim O.-S."/>
            <person name="Lee J.-I."/>
        </authorList>
    </citation>
    <scope>NUCLEOTIDE SEQUENCE [LARGE SCALE GENOMIC DNA]</scope>
    <source>
        <strain evidence="2 3">K300</strain>
    </source>
</reference>
<dbReference type="InterPro" id="IPR006439">
    <property type="entry name" value="HAD-SF_hydro_IA"/>
</dbReference>
<dbReference type="GO" id="GO:0050308">
    <property type="term" value="F:sugar-phosphatase activity"/>
    <property type="evidence" value="ECO:0007669"/>
    <property type="project" value="TreeGrafter"/>
</dbReference>
<evidence type="ECO:0000313" key="3">
    <source>
        <dbReference type="Proteomes" id="UP000256486"/>
    </source>
</evidence>
<dbReference type="Gene3D" id="3.40.50.1000">
    <property type="entry name" value="HAD superfamily/HAD-like"/>
    <property type="match status" value="1"/>
</dbReference>
<dbReference type="Pfam" id="PF00702">
    <property type="entry name" value="Hydrolase"/>
    <property type="match status" value="1"/>
</dbReference>
<name>A0A3E0VL12_9MICO</name>
<dbReference type="InterPro" id="IPR023214">
    <property type="entry name" value="HAD_sf"/>
</dbReference>
<dbReference type="Gene3D" id="1.10.150.240">
    <property type="entry name" value="Putative phosphatase, domain 2"/>
    <property type="match status" value="1"/>
</dbReference>
<comment type="caution">
    <text evidence="2">The sequence shown here is derived from an EMBL/GenBank/DDBJ whole genome shotgun (WGS) entry which is preliminary data.</text>
</comment>
<dbReference type="PANTHER" id="PTHR43481:SF4">
    <property type="entry name" value="GLYCEROL-1-PHOSPHATE PHOSPHOHYDROLASE 1-RELATED"/>
    <property type="match status" value="1"/>
</dbReference>
<dbReference type="PANTHER" id="PTHR43481">
    <property type="entry name" value="FRUCTOSE-1-PHOSPHATE PHOSPHATASE"/>
    <property type="match status" value="1"/>
</dbReference>
<dbReference type="Proteomes" id="UP000256486">
    <property type="component" value="Unassembled WGS sequence"/>
</dbReference>
<dbReference type="AlphaFoldDB" id="A0A3E0VL12"/>
<dbReference type="InterPro" id="IPR036412">
    <property type="entry name" value="HAD-like_sf"/>
</dbReference>
<dbReference type="RefSeq" id="WP_116416049.1">
    <property type="nucleotide sequence ID" value="NZ_NBWZ01000001.1"/>
</dbReference>
<keyword evidence="3" id="KW-1185">Reference proteome</keyword>
<proteinExistence type="predicted"/>
<dbReference type="OrthoDB" id="9800058at2"/>
<dbReference type="SUPFAM" id="SSF56784">
    <property type="entry name" value="HAD-like"/>
    <property type="match status" value="1"/>
</dbReference>
<evidence type="ECO:0000256" key="1">
    <source>
        <dbReference type="SAM" id="MobiDB-lite"/>
    </source>
</evidence>
<dbReference type="InterPro" id="IPR051806">
    <property type="entry name" value="HAD-like_SPP"/>
</dbReference>
<evidence type="ECO:0000313" key="2">
    <source>
        <dbReference type="EMBL" id="RFA10674.1"/>
    </source>
</evidence>
<dbReference type="NCBIfam" id="TIGR01509">
    <property type="entry name" value="HAD-SF-IA-v3"/>
    <property type="match status" value="1"/>
</dbReference>
<dbReference type="SFLD" id="SFLDS00003">
    <property type="entry name" value="Haloacid_Dehalogenase"/>
    <property type="match status" value="1"/>
</dbReference>
<feature type="region of interest" description="Disordered" evidence="1">
    <location>
        <begin position="1"/>
        <end position="30"/>
    </location>
</feature>
<dbReference type="SFLD" id="SFLDG01129">
    <property type="entry name" value="C1.5:_HAD__Beta-PGM__Phosphata"/>
    <property type="match status" value="1"/>
</dbReference>
<dbReference type="InterPro" id="IPR023198">
    <property type="entry name" value="PGP-like_dom2"/>
</dbReference>
<gene>
    <name evidence="2" type="ORF">B7R54_16775</name>
</gene>
<organism evidence="2 3">
    <name type="scientific">Subtercola boreus</name>
    <dbReference type="NCBI Taxonomy" id="120213"/>
    <lineage>
        <taxon>Bacteria</taxon>
        <taxon>Bacillati</taxon>
        <taxon>Actinomycetota</taxon>
        <taxon>Actinomycetes</taxon>
        <taxon>Micrococcales</taxon>
        <taxon>Microbacteriaceae</taxon>
        <taxon>Subtercola</taxon>
    </lineage>
</organism>
<evidence type="ECO:0008006" key="4">
    <source>
        <dbReference type="Google" id="ProtNLM"/>
    </source>
</evidence>